<dbReference type="RefSeq" id="WP_419189631.1">
    <property type="nucleotide sequence ID" value="NZ_CP036526.1"/>
</dbReference>
<accession>A0A517NNV0</accession>
<dbReference type="AlphaFoldDB" id="A0A517NNV0"/>
<evidence type="ECO:0000256" key="1">
    <source>
        <dbReference type="SAM" id="SignalP"/>
    </source>
</evidence>
<reference evidence="2 3" key="1">
    <citation type="submission" date="2019-02" db="EMBL/GenBank/DDBJ databases">
        <title>Deep-cultivation of Planctomycetes and their phenomic and genomic characterization uncovers novel biology.</title>
        <authorList>
            <person name="Wiegand S."/>
            <person name="Jogler M."/>
            <person name="Boedeker C."/>
            <person name="Pinto D."/>
            <person name="Vollmers J."/>
            <person name="Rivas-Marin E."/>
            <person name="Kohn T."/>
            <person name="Peeters S.H."/>
            <person name="Heuer A."/>
            <person name="Rast P."/>
            <person name="Oberbeckmann S."/>
            <person name="Bunk B."/>
            <person name="Jeske O."/>
            <person name="Meyerdierks A."/>
            <person name="Storesund J.E."/>
            <person name="Kallscheuer N."/>
            <person name="Luecker S."/>
            <person name="Lage O.M."/>
            <person name="Pohl T."/>
            <person name="Merkel B.J."/>
            <person name="Hornburger P."/>
            <person name="Mueller R.-W."/>
            <person name="Bruemmer F."/>
            <person name="Labrenz M."/>
            <person name="Spormann A.M."/>
            <person name="Op den Camp H."/>
            <person name="Overmann J."/>
            <person name="Amann R."/>
            <person name="Jetten M.S.M."/>
            <person name="Mascher T."/>
            <person name="Medema M.H."/>
            <person name="Devos D.P."/>
            <person name="Kaster A.-K."/>
            <person name="Ovreas L."/>
            <person name="Rohde M."/>
            <person name="Galperin M.Y."/>
            <person name="Jogler C."/>
        </authorList>
    </citation>
    <scope>NUCLEOTIDE SEQUENCE [LARGE SCALE GENOMIC DNA]</scope>
    <source>
        <strain evidence="2 3">K23_9</strain>
    </source>
</reference>
<dbReference type="Proteomes" id="UP000319817">
    <property type="component" value="Chromosome"/>
</dbReference>
<keyword evidence="3" id="KW-1185">Reference proteome</keyword>
<evidence type="ECO:0000313" key="2">
    <source>
        <dbReference type="EMBL" id="QDT08805.1"/>
    </source>
</evidence>
<dbReference type="EMBL" id="CP036526">
    <property type="protein sequence ID" value="QDT08805.1"/>
    <property type="molecule type" value="Genomic_DNA"/>
</dbReference>
<proteinExistence type="predicted"/>
<dbReference type="PANTHER" id="PTHR43737:SF1">
    <property type="entry name" value="DUF1501 DOMAIN-CONTAINING PROTEIN"/>
    <property type="match status" value="1"/>
</dbReference>
<sequence precursor="true">MVSRLKWMNCFAVVLLLAAVNFSSAYAGTFAVSSRSDMTEKMVRIRATQFLQRATFGPTQAEVDALTLEMIDKGVTQAASDWIDAQFAMQHTSHVATAKAMLTADGWEDDEVSVGITRYRYQAWWHNAITAPDQLKQRVAWALMQICVVGQTGSGFNSTSEDNLGQPRWLGLSNYYDMLLENSDDTYRDVLGDVTFSPIMGVYLSHLRNKKGDPANGVFPDENYAREIMQLFSIGLYELKQNGEYKKDAQGEDIPTYGNEEIKAFARLFTGLNYAGSTTVSNGSSNLHTPMIMHESGHDQDPKTLLQGVTLPATTDGVADINAGLDNLYAHPNVAPFISRLLIQRLVRSNPSKRYLGRVSAVFRDNGQGVRGDLKAVVKAILLDRECWNSIRITRVRSPLSIKVRGTGTERSRMMEPVVMYASFIRRFGNGVSVTHTDNDDNVTTPDSGGWYKLPGMGYNWSQQPYSSPSVFNFYSPNYQPAGPISSFTASKRIPNRTLYAPEFQLFDAVVANRMANRYRNDIRDAKSDVNTVNNAKAGKEEIDVLLDFSTEEALAGDAESLVEHLDLTLCAGTMTNAMRNALVAAINDEPNASNANRARGALLAVMMSPANVIAE</sequence>
<dbReference type="Pfam" id="PF08811">
    <property type="entry name" value="DUF1800"/>
    <property type="match status" value="1"/>
</dbReference>
<keyword evidence="1" id="KW-0732">Signal</keyword>
<feature type="signal peptide" evidence="1">
    <location>
        <begin position="1"/>
        <end position="27"/>
    </location>
</feature>
<name>A0A517NNV0_9BACT</name>
<dbReference type="InterPro" id="IPR014917">
    <property type="entry name" value="DUF1800"/>
</dbReference>
<evidence type="ECO:0000313" key="3">
    <source>
        <dbReference type="Proteomes" id="UP000319817"/>
    </source>
</evidence>
<organism evidence="2 3">
    <name type="scientific">Stieleria marina</name>
    <dbReference type="NCBI Taxonomy" id="1930275"/>
    <lineage>
        <taxon>Bacteria</taxon>
        <taxon>Pseudomonadati</taxon>
        <taxon>Planctomycetota</taxon>
        <taxon>Planctomycetia</taxon>
        <taxon>Pirellulales</taxon>
        <taxon>Pirellulaceae</taxon>
        <taxon>Stieleria</taxon>
    </lineage>
</organism>
<gene>
    <name evidence="2" type="ORF">K239x_07470</name>
</gene>
<feature type="chain" id="PRO_5021744341" description="DUF1800 domain-containing protein" evidence="1">
    <location>
        <begin position="28"/>
        <end position="616"/>
    </location>
</feature>
<dbReference type="PANTHER" id="PTHR43737">
    <property type="entry name" value="BLL7424 PROTEIN"/>
    <property type="match status" value="1"/>
</dbReference>
<evidence type="ECO:0008006" key="4">
    <source>
        <dbReference type="Google" id="ProtNLM"/>
    </source>
</evidence>
<protein>
    <recommendedName>
        <fullName evidence="4">DUF1800 domain-containing protein</fullName>
    </recommendedName>
</protein>